<dbReference type="InterPro" id="IPR025668">
    <property type="entry name" value="Tnp_DDE_dom"/>
</dbReference>
<evidence type="ECO:0000313" key="2">
    <source>
        <dbReference type="EMBL" id="MEM5534638.1"/>
    </source>
</evidence>
<protein>
    <submittedName>
        <fullName evidence="2">Transposase</fullName>
    </submittedName>
</protein>
<comment type="caution">
    <text evidence="2">The sequence shown here is derived from an EMBL/GenBank/DDBJ whole genome shotgun (WGS) entry which is preliminary data.</text>
</comment>
<organism evidence="2 3">
    <name type="scientific">Pseudoalteromonas arctica</name>
    <dbReference type="NCBI Taxonomy" id="394751"/>
    <lineage>
        <taxon>Bacteria</taxon>
        <taxon>Pseudomonadati</taxon>
        <taxon>Pseudomonadota</taxon>
        <taxon>Gammaproteobacteria</taxon>
        <taxon>Alteromonadales</taxon>
        <taxon>Pseudoalteromonadaceae</taxon>
        <taxon>Pseudoalteromonas</taxon>
    </lineage>
</organism>
<accession>A0ABU9TLP9</accession>
<dbReference type="Pfam" id="PF13751">
    <property type="entry name" value="DDE_Tnp_1_6"/>
    <property type="match status" value="1"/>
</dbReference>
<evidence type="ECO:0000259" key="1">
    <source>
        <dbReference type="Pfam" id="PF13751"/>
    </source>
</evidence>
<keyword evidence="3" id="KW-1185">Reference proteome</keyword>
<dbReference type="Proteomes" id="UP001457661">
    <property type="component" value="Unassembled WGS sequence"/>
</dbReference>
<feature type="domain" description="Transposase DDE" evidence="1">
    <location>
        <begin position="36"/>
        <end position="70"/>
    </location>
</feature>
<gene>
    <name evidence="2" type="ORF">WNY57_19615</name>
</gene>
<name>A0ABU9TLP9_9GAMM</name>
<proteinExistence type="predicted"/>
<sequence length="75" mass="8952">MKVKIDSPIGRRQLFIKEWQTARLYRTGFPLNKKRNITVNKGMNKLTLRGQIKVNAQWQLYCLVHNIEKLQNTMH</sequence>
<dbReference type="EMBL" id="JBBMQX010000024">
    <property type="protein sequence ID" value="MEM5534638.1"/>
    <property type="molecule type" value="Genomic_DNA"/>
</dbReference>
<reference evidence="2 3" key="1">
    <citation type="submission" date="2024-03" db="EMBL/GenBank/DDBJ databases">
        <title>Community enrichment and isolation of bacterial strains for fucoidan degradation.</title>
        <authorList>
            <person name="Sichert A."/>
        </authorList>
    </citation>
    <scope>NUCLEOTIDE SEQUENCE [LARGE SCALE GENOMIC DNA]</scope>
    <source>
        <strain evidence="2 3">AS26</strain>
    </source>
</reference>
<evidence type="ECO:0000313" key="3">
    <source>
        <dbReference type="Proteomes" id="UP001457661"/>
    </source>
</evidence>